<proteinExistence type="predicted"/>
<name>A0A821K5E3_9BILA</name>
<comment type="caution">
    <text evidence="2">The sequence shown here is derived from an EMBL/GenBank/DDBJ whole genome shotgun (WGS) entry which is preliminary data.</text>
</comment>
<sequence>KCIPSLNDARLSVRKWEMKTTNVKPPLEPGSLPVEPTLPDSSEYL</sequence>
<reference evidence="2" key="1">
    <citation type="submission" date="2021-02" db="EMBL/GenBank/DDBJ databases">
        <authorList>
            <person name="Nowell W R."/>
        </authorList>
    </citation>
    <scope>NUCLEOTIDE SEQUENCE</scope>
</reference>
<feature type="non-terminal residue" evidence="2">
    <location>
        <position position="1"/>
    </location>
</feature>
<feature type="region of interest" description="Disordered" evidence="1">
    <location>
        <begin position="21"/>
        <end position="45"/>
    </location>
</feature>
<organism evidence="2 3">
    <name type="scientific">Rotaria socialis</name>
    <dbReference type="NCBI Taxonomy" id="392032"/>
    <lineage>
        <taxon>Eukaryota</taxon>
        <taxon>Metazoa</taxon>
        <taxon>Spiralia</taxon>
        <taxon>Gnathifera</taxon>
        <taxon>Rotifera</taxon>
        <taxon>Eurotatoria</taxon>
        <taxon>Bdelloidea</taxon>
        <taxon>Philodinida</taxon>
        <taxon>Philodinidae</taxon>
        <taxon>Rotaria</taxon>
    </lineage>
</organism>
<accession>A0A821K5E3</accession>
<gene>
    <name evidence="2" type="ORF">TSG867_LOCUS34197</name>
</gene>
<dbReference type="AlphaFoldDB" id="A0A821K5E3"/>
<evidence type="ECO:0000256" key="1">
    <source>
        <dbReference type="SAM" id="MobiDB-lite"/>
    </source>
</evidence>
<evidence type="ECO:0000313" key="2">
    <source>
        <dbReference type="EMBL" id="CAF4725552.1"/>
    </source>
</evidence>
<protein>
    <submittedName>
        <fullName evidence="2">Uncharacterized protein</fullName>
    </submittedName>
</protein>
<dbReference type="Proteomes" id="UP000663862">
    <property type="component" value="Unassembled WGS sequence"/>
</dbReference>
<evidence type="ECO:0000313" key="3">
    <source>
        <dbReference type="Proteomes" id="UP000663862"/>
    </source>
</evidence>
<dbReference type="EMBL" id="CAJOBQ010016019">
    <property type="protein sequence ID" value="CAF4725552.1"/>
    <property type="molecule type" value="Genomic_DNA"/>
</dbReference>